<name>A0A4D7C3V6_9SPHN</name>
<evidence type="ECO:0000313" key="3">
    <source>
        <dbReference type="Proteomes" id="UP000298714"/>
    </source>
</evidence>
<gene>
    <name evidence="2" type="ORF">E6W36_10040</name>
</gene>
<dbReference type="AlphaFoldDB" id="A0A4D7C3V6"/>
<dbReference type="GO" id="GO:0016491">
    <property type="term" value="F:oxidoreductase activity"/>
    <property type="evidence" value="ECO:0007669"/>
    <property type="project" value="UniProtKB-KW"/>
</dbReference>
<evidence type="ECO:0000256" key="1">
    <source>
        <dbReference type="ARBA" id="ARBA00023002"/>
    </source>
</evidence>
<sequence>MIPAVFVCNCTPSQSPSDQATKRALKKLGDRLPRPQAIALISNQWRTTTVQVRLVTANGVETPAGKAAAAMVAGAIGATVAVPLRVEHLGDGSHWPVAFMFHKDMPPIVEVSLLSLRGALHHYSLGLHLDKLRTRDVLVLGCGGVTCGDTAQPKDMAGFMAWMNKVLQSGRIDDLLDYRERFECTVTPEPQEQSLMPLFTALGAAGPGASVRSEICNAEDAPTRTSVFVFE</sequence>
<dbReference type="SUPFAM" id="SSF53213">
    <property type="entry name" value="LigB-like"/>
    <property type="match status" value="1"/>
</dbReference>
<dbReference type="PANTHER" id="PTHR30096">
    <property type="entry name" value="4,5-DOPA DIOXYGENASE EXTRADIOL-LIKE PROTEIN"/>
    <property type="match status" value="1"/>
</dbReference>
<dbReference type="KEGG" id="hgn:E6W36_10040"/>
<organism evidence="2 3">
    <name type="scientific">Hankyongella ginsenosidimutans</name>
    <dbReference type="NCBI Taxonomy" id="1763828"/>
    <lineage>
        <taxon>Bacteria</taxon>
        <taxon>Pseudomonadati</taxon>
        <taxon>Pseudomonadota</taxon>
        <taxon>Alphaproteobacteria</taxon>
        <taxon>Sphingomonadales</taxon>
        <taxon>Sphingomonadaceae</taxon>
        <taxon>Hankyongella</taxon>
    </lineage>
</organism>
<dbReference type="RefSeq" id="WP_222872575.1">
    <property type="nucleotide sequence ID" value="NZ_CP039704.1"/>
</dbReference>
<dbReference type="Proteomes" id="UP000298714">
    <property type="component" value="Chromosome"/>
</dbReference>
<reference evidence="3" key="1">
    <citation type="submission" date="2019-04" db="EMBL/GenBank/DDBJ databases">
        <title>Complete genome sequence of Sphingomonas sp. W1-2-3.</title>
        <authorList>
            <person name="Im W.T."/>
        </authorList>
    </citation>
    <scope>NUCLEOTIDE SEQUENCE [LARGE SCALE GENOMIC DNA]</scope>
    <source>
        <strain evidence="3">W1-2-3</strain>
    </source>
</reference>
<protein>
    <submittedName>
        <fullName evidence="2">Uncharacterized protein</fullName>
    </submittedName>
</protein>
<dbReference type="EMBL" id="CP039704">
    <property type="protein sequence ID" value="QCI79751.1"/>
    <property type="molecule type" value="Genomic_DNA"/>
</dbReference>
<keyword evidence="3" id="KW-1185">Reference proteome</keyword>
<keyword evidence="1" id="KW-0560">Oxidoreductase</keyword>
<accession>A0A4D7C3V6</accession>
<evidence type="ECO:0000313" key="2">
    <source>
        <dbReference type="EMBL" id="QCI79751.1"/>
    </source>
</evidence>
<dbReference type="Gene3D" id="3.40.830.10">
    <property type="entry name" value="LigB-like"/>
    <property type="match status" value="1"/>
</dbReference>
<dbReference type="PANTHER" id="PTHR30096:SF0">
    <property type="entry name" value="4,5-DOPA DIOXYGENASE EXTRADIOL-LIKE PROTEIN"/>
    <property type="match status" value="1"/>
</dbReference>
<proteinExistence type="predicted"/>